<reference evidence="1 2" key="1">
    <citation type="submission" date="2017-02" db="EMBL/GenBank/DDBJ databases">
        <authorList>
            <person name="Peterson S.W."/>
        </authorList>
    </citation>
    <scope>NUCLEOTIDE SEQUENCE [LARGE SCALE GENOMIC DNA]</scope>
    <source>
        <strain evidence="1 2">CECT 9189</strain>
    </source>
</reference>
<dbReference type="AlphaFoldDB" id="A0A1T4T5V9"/>
<gene>
    <name evidence="1" type="ORF">CZ814_01989</name>
</gene>
<dbReference type="RefSeq" id="WP_080174805.1">
    <property type="nucleotide sequence ID" value="NZ_AP024854.1"/>
</dbReference>
<sequence>MSNKNKNDAVVENNVNEINVPEMEAAQDEVVIAIEEPVSKEVKPEVPAIDKHLLGYSLIVENGKALKLSPKTQNHVFYQIATQDDDESLHIRLSGNEGGGLHSKEWISVNAIIEVLDAMKDQPIKSTILKSVFIGSSTNNAAFLAAVLRSNEIGLLIQSEKSVFIHKLSADYENRKTELLNIN</sequence>
<organism evidence="1 2">
    <name type="scientific">Photobacterium toruni</name>
    <dbReference type="NCBI Taxonomy" id="1935446"/>
    <lineage>
        <taxon>Bacteria</taxon>
        <taxon>Pseudomonadati</taxon>
        <taxon>Pseudomonadota</taxon>
        <taxon>Gammaproteobacteria</taxon>
        <taxon>Vibrionales</taxon>
        <taxon>Vibrionaceae</taxon>
        <taxon>Photobacterium</taxon>
    </lineage>
</organism>
<dbReference type="OrthoDB" id="8759680at2"/>
<accession>A0A1T4T5V9</accession>
<evidence type="ECO:0000313" key="1">
    <source>
        <dbReference type="EMBL" id="SKA35875.1"/>
    </source>
</evidence>
<proteinExistence type="predicted"/>
<dbReference type="EMBL" id="FUWP01000009">
    <property type="protein sequence ID" value="SKA35875.1"/>
    <property type="molecule type" value="Genomic_DNA"/>
</dbReference>
<protein>
    <submittedName>
        <fullName evidence="1">Uncharacterized protein</fullName>
    </submittedName>
</protein>
<name>A0A1T4T5V9_9GAMM</name>
<dbReference type="Proteomes" id="UP000191116">
    <property type="component" value="Unassembled WGS sequence"/>
</dbReference>
<evidence type="ECO:0000313" key="2">
    <source>
        <dbReference type="Proteomes" id="UP000191116"/>
    </source>
</evidence>